<protein>
    <submittedName>
        <fullName evidence="1">Uncharacterized protein</fullName>
    </submittedName>
</protein>
<reference evidence="1 2" key="1">
    <citation type="submission" date="2015-11" db="EMBL/GenBank/DDBJ databases">
        <title>Expanding the genomic diversity of Burkholderia species for the development of highly accurate diagnostics.</title>
        <authorList>
            <person name="Sahl J."/>
            <person name="Keim P."/>
            <person name="Wagner D."/>
        </authorList>
    </citation>
    <scope>NUCLEOTIDE SEQUENCE [LARGE SCALE GENOMIC DNA]</scope>
    <source>
        <strain evidence="1 2">MSMB2087WGS</strain>
    </source>
</reference>
<evidence type="ECO:0000313" key="2">
    <source>
        <dbReference type="Proteomes" id="UP000060630"/>
    </source>
</evidence>
<accession>A0A125DMA2</accession>
<name>A0A125DMA2_9BURK</name>
<dbReference type="RefSeq" id="WP_060191833.1">
    <property type="nucleotide sequence ID" value="NZ_LPHD01000049.1"/>
</dbReference>
<organism evidence="1 2">
    <name type="scientific">Burkholderia ubonensis</name>
    <dbReference type="NCBI Taxonomy" id="101571"/>
    <lineage>
        <taxon>Bacteria</taxon>
        <taxon>Pseudomonadati</taxon>
        <taxon>Pseudomonadota</taxon>
        <taxon>Betaproteobacteria</taxon>
        <taxon>Burkholderiales</taxon>
        <taxon>Burkholderiaceae</taxon>
        <taxon>Burkholderia</taxon>
        <taxon>Burkholderia cepacia complex</taxon>
    </lineage>
</organism>
<sequence>MQKLFIPSLGTELKLAQDWYFMLHDEHRNATLVELLTAEGLLGPRKLANEEDAGEPWAEYCFDARLPAGATLKLDRIYIRKNQGDFDSVTFHLKGAKVPSRTEVRKGVAIGAGGREEFSYERKIPSRGVRFWVRLDDANNIHFE</sequence>
<comment type="caution">
    <text evidence="1">The sequence shown here is derived from an EMBL/GenBank/DDBJ whole genome shotgun (WGS) entry which is preliminary data.</text>
</comment>
<dbReference type="EMBL" id="LPHD01000049">
    <property type="protein sequence ID" value="KWA83717.1"/>
    <property type="molecule type" value="Genomic_DNA"/>
</dbReference>
<evidence type="ECO:0000313" key="1">
    <source>
        <dbReference type="EMBL" id="KWA83717.1"/>
    </source>
</evidence>
<gene>
    <name evidence="1" type="ORF">WL29_20330</name>
</gene>
<dbReference type="Proteomes" id="UP000060630">
    <property type="component" value="Unassembled WGS sequence"/>
</dbReference>
<dbReference type="AlphaFoldDB" id="A0A125DMA2"/>
<proteinExistence type="predicted"/>